<name>A0A2I4DMM2_JUGRE</name>
<evidence type="ECO:0000313" key="3">
    <source>
        <dbReference type="RefSeq" id="XP_018808409.2"/>
    </source>
</evidence>
<reference evidence="3" key="1">
    <citation type="submission" date="2025-08" db="UniProtKB">
        <authorList>
            <consortium name="RefSeq"/>
        </authorList>
    </citation>
    <scope>IDENTIFICATION</scope>
    <source>
        <tissue evidence="3">Leaves</tissue>
    </source>
</reference>
<dbReference type="InterPro" id="IPR013103">
    <property type="entry name" value="RVT_2"/>
</dbReference>
<keyword evidence="2" id="KW-1185">Reference proteome</keyword>
<organism evidence="2 3">
    <name type="scientific">Juglans regia</name>
    <name type="common">English walnut</name>
    <dbReference type="NCBI Taxonomy" id="51240"/>
    <lineage>
        <taxon>Eukaryota</taxon>
        <taxon>Viridiplantae</taxon>
        <taxon>Streptophyta</taxon>
        <taxon>Embryophyta</taxon>
        <taxon>Tracheophyta</taxon>
        <taxon>Spermatophyta</taxon>
        <taxon>Magnoliopsida</taxon>
        <taxon>eudicotyledons</taxon>
        <taxon>Gunneridae</taxon>
        <taxon>Pentapetalae</taxon>
        <taxon>rosids</taxon>
        <taxon>fabids</taxon>
        <taxon>Fagales</taxon>
        <taxon>Juglandaceae</taxon>
        <taxon>Juglans</taxon>
    </lineage>
</organism>
<dbReference type="CDD" id="cd09272">
    <property type="entry name" value="RNase_HI_RT_Ty1"/>
    <property type="match status" value="1"/>
</dbReference>
<sequence length="309" mass="34343">MTALVASTEPIGFKSATKNPTWLAAMDEEVQALQTTRTWILRLETHLVAKGYTQVPGLDYNDTFSPVIKATSVHVVLSIDVTNKWPLQQLEVKNAFLNGTLTENVYMEQPPSYIDHRFPNHVCNNSSLLSSFTCKLNSEFATKDLGSLSYFLDLKALSTKDGLFIIQLKYAGDILTRAQLLDRSQSLQISRRRPPILDHHVPRHCPCGQLCQPISTHSTTDQFLVVKRILGYDKGTLHFGLTFHSSATPGALVAYFDADWAECPITHCSTSGYSIYLGNNLVSWSANKQPTVSHSSCEPEYRALAHIAA</sequence>
<gene>
    <name evidence="3" type="primary">LOC108981636</name>
</gene>
<protein>
    <submittedName>
        <fullName evidence="3">Uncharacterized mitochondrial protein AtMg00810-like</fullName>
    </submittedName>
</protein>
<dbReference type="OrthoDB" id="414945at2759"/>
<dbReference type="AlphaFoldDB" id="A0A2I4DMM2"/>
<dbReference type="RefSeq" id="XP_018808409.2">
    <property type="nucleotide sequence ID" value="XM_018952864.2"/>
</dbReference>
<dbReference type="PANTHER" id="PTHR11439">
    <property type="entry name" value="GAG-POL-RELATED RETROTRANSPOSON"/>
    <property type="match status" value="1"/>
</dbReference>
<dbReference type="PANTHER" id="PTHR11439:SF455">
    <property type="entry name" value="RLK (RECEPTOR-LIKE PROTEIN KINASE) 8, PUTATIVE-RELATED"/>
    <property type="match status" value="1"/>
</dbReference>
<dbReference type="GeneID" id="108981636"/>
<dbReference type="STRING" id="51240.A0A2I4DMM2"/>
<dbReference type="Gramene" id="Jr04_04340_p1">
    <property type="protein sequence ID" value="cds.Jr04_04340_p1"/>
    <property type="gene ID" value="Jr04_04340"/>
</dbReference>
<dbReference type="Proteomes" id="UP000235220">
    <property type="component" value="Chromosome 4"/>
</dbReference>
<proteinExistence type="predicted"/>
<feature type="domain" description="Reverse transcriptase Ty1/copia-type" evidence="1">
    <location>
        <begin position="43"/>
        <end position="123"/>
    </location>
</feature>
<dbReference type="Pfam" id="PF07727">
    <property type="entry name" value="RVT_2"/>
    <property type="match status" value="1"/>
</dbReference>
<accession>A0A2I4DMM2</accession>
<dbReference type="KEGG" id="jre:108981636"/>
<evidence type="ECO:0000313" key="2">
    <source>
        <dbReference type="Proteomes" id="UP000235220"/>
    </source>
</evidence>
<evidence type="ECO:0000259" key="1">
    <source>
        <dbReference type="Pfam" id="PF07727"/>
    </source>
</evidence>